<evidence type="ECO:0000313" key="2">
    <source>
        <dbReference type="Proteomes" id="UP000178444"/>
    </source>
</evidence>
<name>A0A1F8GS25_9BACT</name>
<organism evidence="1 2">
    <name type="scientific">Candidatus Yanofskybacteria bacterium RIFCSPLOWO2_01_FULL_49_17</name>
    <dbReference type="NCBI Taxonomy" id="1802700"/>
    <lineage>
        <taxon>Bacteria</taxon>
        <taxon>Candidatus Yanofskyibacteriota</taxon>
    </lineage>
</organism>
<evidence type="ECO:0000313" key="1">
    <source>
        <dbReference type="EMBL" id="OGN28232.1"/>
    </source>
</evidence>
<dbReference type="AlphaFoldDB" id="A0A1F8GS25"/>
<proteinExistence type="predicted"/>
<comment type="caution">
    <text evidence="1">The sequence shown here is derived from an EMBL/GenBank/DDBJ whole genome shotgun (WGS) entry which is preliminary data.</text>
</comment>
<protein>
    <submittedName>
        <fullName evidence="1">Uncharacterized protein</fullName>
    </submittedName>
</protein>
<dbReference type="Proteomes" id="UP000178444">
    <property type="component" value="Unassembled WGS sequence"/>
</dbReference>
<gene>
    <name evidence="1" type="ORF">A2941_02305</name>
</gene>
<reference evidence="1 2" key="1">
    <citation type="journal article" date="2016" name="Nat. Commun.">
        <title>Thousands of microbial genomes shed light on interconnected biogeochemical processes in an aquifer system.</title>
        <authorList>
            <person name="Anantharaman K."/>
            <person name="Brown C.T."/>
            <person name="Hug L.A."/>
            <person name="Sharon I."/>
            <person name="Castelle C.J."/>
            <person name="Probst A.J."/>
            <person name="Thomas B.C."/>
            <person name="Singh A."/>
            <person name="Wilkins M.J."/>
            <person name="Karaoz U."/>
            <person name="Brodie E.L."/>
            <person name="Williams K.H."/>
            <person name="Hubbard S.S."/>
            <person name="Banfield J.F."/>
        </authorList>
    </citation>
    <scope>NUCLEOTIDE SEQUENCE [LARGE SCALE GENOMIC DNA]</scope>
</reference>
<sequence length="194" mass="21840">MVEKPLTAFLVNGYGHDLESPLGKVYLPKMLWMISVLQPTVVGCVGGVTEGRSYPDLSEARVMADWLARHLAPEHAPGHVGAWDIRLVETTYSNYENSRGGAEILRLYAQGRKYVHIWHGCEAQRGLAVLLADRNFMADLVDDVCSDITLETASWERADPFKQVANIQQVYHFIQHPKRAEAFHLALKARAMLR</sequence>
<accession>A0A1F8GS25</accession>
<dbReference type="EMBL" id="MGKO01000002">
    <property type="protein sequence ID" value="OGN28232.1"/>
    <property type="molecule type" value="Genomic_DNA"/>
</dbReference>